<accession>A0ABS5T5I9</accession>
<protein>
    <submittedName>
        <fullName evidence="5">Gamma-aminobutyraldehyde dehydrogenase</fullName>
    </submittedName>
</protein>
<dbReference type="InterPro" id="IPR016160">
    <property type="entry name" value="Ald_DH_CS_CYS"/>
</dbReference>
<keyword evidence="1 3" id="KW-0560">Oxidoreductase</keyword>
<dbReference type="Gene3D" id="3.40.605.10">
    <property type="entry name" value="Aldehyde Dehydrogenase, Chain A, domain 1"/>
    <property type="match status" value="1"/>
</dbReference>
<dbReference type="RefSeq" id="WP_214214178.1">
    <property type="nucleotide sequence ID" value="NZ_JABBFO010000008.1"/>
</dbReference>
<dbReference type="Gene3D" id="3.40.309.10">
    <property type="entry name" value="Aldehyde Dehydrogenase, Chain A, domain 2"/>
    <property type="match status" value="1"/>
</dbReference>
<evidence type="ECO:0000256" key="1">
    <source>
        <dbReference type="ARBA" id="ARBA00023002"/>
    </source>
</evidence>
<dbReference type="PROSITE" id="PS00687">
    <property type="entry name" value="ALDEHYDE_DEHYDR_GLU"/>
    <property type="match status" value="1"/>
</dbReference>
<keyword evidence="6" id="KW-1185">Reference proteome</keyword>
<dbReference type="InterPro" id="IPR016162">
    <property type="entry name" value="Ald_DH_N"/>
</dbReference>
<evidence type="ECO:0000313" key="5">
    <source>
        <dbReference type="EMBL" id="MBT0727630.1"/>
    </source>
</evidence>
<dbReference type="EMBL" id="JABBFO010000008">
    <property type="protein sequence ID" value="MBT0727630.1"/>
    <property type="molecule type" value="Genomic_DNA"/>
</dbReference>
<feature type="domain" description="Aldehyde dehydrogenase" evidence="4">
    <location>
        <begin position="12"/>
        <end position="469"/>
    </location>
</feature>
<comment type="caution">
    <text evidence="5">The sequence shown here is derived from an EMBL/GenBank/DDBJ whole genome shotgun (WGS) entry which is preliminary data.</text>
</comment>
<dbReference type="NCBIfam" id="NF010000">
    <property type="entry name" value="PRK13473.1"/>
    <property type="match status" value="1"/>
</dbReference>
<gene>
    <name evidence="5" type="ORF">HGT73_09580</name>
</gene>
<evidence type="ECO:0000313" key="6">
    <source>
        <dbReference type="Proteomes" id="UP000786875"/>
    </source>
</evidence>
<dbReference type="InterPro" id="IPR015657">
    <property type="entry name" value="Aminobutyraldehyde_DH"/>
</dbReference>
<proteinExistence type="inferred from homology"/>
<evidence type="ECO:0000259" key="4">
    <source>
        <dbReference type="Pfam" id="PF00171"/>
    </source>
</evidence>
<dbReference type="Proteomes" id="UP000786875">
    <property type="component" value="Unassembled WGS sequence"/>
</dbReference>
<evidence type="ECO:0000256" key="2">
    <source>
        <dbReference type="PROSITE-ProRule" id="PRU10007"/>
    </source>
</evidence>
<dbReference type="InterPro" id="IPR015590">
    <property type="entry name" value="Aldehyde_DH_dom"/>
</dbReference>
<name>A0ABS5T5I9_9GAMM</name>
<dbReference type="SUPFAM" id="SSF53720">
    <property type="entry name" value="ALDH-like"/>
    <property type="match status" value="1"/>
</dbReference>
<dbReference type="CDD" id="cd07092">
    <property type="entry name" value="ALDH_ABALDH-YdcW"/>
    <property type="match status" value="1"/>
</dbReference>
<comment type="similarity">
    <text evidence="3">Belongs to the aldehyde dehydrogenase family.</text>
</comment>
<dbReference type="Pfam" id="PF00171">
    <property type="entry name" value="Aldedh"/>
    <property type="match status" value="1"/>
</dbReference>
<dbReference type="InterPro" id="IPR016163">
    <property type="entry name" value="Ald_DH_C"/>
</dbReference>
<organism evidence="5 6">
    <name type="scientific">Rosenbergiella australiborealis</name>
    <dbReference type="NCBI Taxonomy" id="1544696"/>
    <lineage>
        <taxon>Bacteria</taxon>
        <taxon>Pseudomonadati</taxon>
        <taxon>Pseudomonadota</taxon>
        <taxon>Gammaproteobacteria</taxon>
        <taxon>Enterobacterales</taxon>
        <taxon>Erwiniaceae</taxon>
        <taxon>Rosenbergiella</taxon>
    </lineage>
</organism>
<dbReference type="PROSITE" id="PS00070">
    <property type="entry name" value="ALDEHYDE_DEHYDR_CYS"/>
    <property type="match status" value="1"/>
</dbReference>
<feature type="active site" evidence="2">
    <location>
        <position position="247"/>
    </location>
</feature>
<reference evidence="5 6" key="1">
    <citation type="submission" date="2020-04" db="EMBL/GenBank/DDBJ databases">
        <title>Genome sequencing of Rosenbergiella species.</title>
        <authorList>
            <person name="Alvarez-Perez S."/>
            <person name="Lievens B."/>
        </authorList>
    </citation>
    <scope>NUCLEOTIDE SEQUENCE [LARGE SCALE GENOMIC DNA]</scope>
    <source>
        <strain evidence="5 6">CdVSA20.1</strain>
    </source>
</reference>
<dbReference type="InterPro" id="IPR016161">
    <property type="entry name" value="Ald_DH/histidinol_DH"/>
</dbReference>
<dbReference type="InterPro" id="IPR029510">
    <property type="entry name" value="Ald_DH_CS_GLU"/>
</dbReference>
<sequence>MQRLKHFIDGKYVESDSADYFDLISPIDGRCYAQSPKGDESQVTLAYQAAKRAFAQWRLSTPSQRQKALLQLADAVEKNTQRIVDTQSLETGQLKHFIEKEEVAASCDALRFFAGAARNLEGRASYEYMAGFTSSIRREPLGIVGQVTPWNYPFMMAIWKIAPALAAGNTVVLKPSDTTPLSTLLLAELAADFFPQGAFNVVLGQAETGSLVVSNPGASLVSITGSVRAGVQVATSAAANLTKAHLELGGKAPAIVFADADLAKAVDGITTAGFFNAGQDCTAATRILVESSIYPQFLEQLVEKTKQIRCGKPDDTQALYGALNSANQLEQVKGLIQRLPAHAKIEAGGKALEDEGFYFAPTLISGLTQKDEAIQKEVFGPVMTIQAFSDEADALDKANDIDYGLAASVWTANVSRAHRMTRDLDFGTVWVNNHIPLCAEMPHGGFKKSGYGKDLSAYALEEYTRVKHIMIDLDE</sequence>
<dbReference type="PANTHER" id="PTHR11699">
    <property type="entry name" value="ALDEHYDE DEHYDROGENASE-RELATED"/>
    <property type="match status" value="1"/>
</dbReference>
<evidence type="ECO:0000256" key="3">
    <source>
        <dbReference type="RuleBase" id="RU003345"/>
    </source>
</evidence>